<evidence type="ECO:0000313" key="3">
    <source>
        <dbReference type="Proteomes" id="UP000184600"/>
    </source>
</evidence>
<protein>
    <recommendedName>
        <fullName evidence="4">Peptidoglycan-binding protein CsiV</fullName>
    </recommendedName>
</protein>
<feature type="chain" id="PRO_5012952350" description="Peptidoglycan-binding protein CsiV" evidence="1">
    <location>
        <begin position="19"/>
        <end position="256"/>
    </location>
</feature>
<dbReference type="Pfam" id="PF10972">
    <property type="entry name" value="CsiV"/>
    <property type="match status" value="1"/>
</dbReference>
<dbReference type="RefSeq" id="WP_073586308.1">
    <property type="nucleotide sequence ID" value="NZ_AP024897.1"/>
</dbReference>
<dbReference type="InterPro" id="IPR021241">
    <property type="entry name" value="CsiV"/>
</dbReference>
<dbReference type="STRING" id="1117707.VQ7734_04640"/>
<organism evidence="2 3">
    <name type="scientific">Vibrio quintilis</name>
    <dbReference type="NCBI Taxonomy" id="1117707"/>
    <lineage>
        <taxon>Bacteria</taxon>
        <taxon>Pseudomonadati</taxon>
        <taxon>Pseudomonadota</taxon>
        <taxon>Gammaproteobacteria</taxon>
        <taxon>Vibrionales</taxon>
        <taxon>Vibrionaceae</taxon>
        <taxon>Vibrio</taxon>
    </lineage>
</organism>
<feature type="signal peptide" evidence="1">
    <location>
        <begin position="1"/>
        <end position="18"/>
    </location>
</feature>
<evidence type="ECO:0008006" key="4">
    <source>
        <dbReference type="Google" id="ProtNLM"/>
    </source>
</evidence>
<accession>A0A1M7Z1M9</accession>
<sequence length="256" mass="29084">MKKLIPLLMLFIAMPGWAKRQFDIEVIIFKRVADTETTIESWPASLPPIAYKRTGSLNSQSYRAKKGVTLLPRSQYKLNAQEQRLNRHAGFHVLLHTAWRQGDQGQSYAPSFHIKAGRNFASLFQPDGSELKPSSVSPVEGVVETSIPKPLYELDGKLQVYVQHYLYADAIFDLKIPGIKEVSVQDTPADTDTDAENKSDTNIQLGHLQSINSVVTEEKYLKPYRLNQKRRMRSGETIYFDHPLMGIVLQVRKVTQ</sequence>
<dbReference type="Proteomes" id="UP000184600">
    <property type="component" value="Unassembled WGS sequence"/>
</dbReference>
<reference evidence="3" key="1">
    <citation type="submission" date="2016-12" db="EMBL/GenBank/DDBJ databases">
        <authorList>
            <person name="Rodrigo-Torres L."/>
            <person name="Arahal R.D."/>
            <person name="Lucena T."/>
        </authorList>
    </citation>
    <scope>NUCLEOTIDE SEQUENCE [LARGE SCALE GENOMIC DNA]</scope>
</reference>
<proteinExistence type="predicted"/>
<gene>
    <name evidence="2" type="ORF">VQ7734_04640</name>
</gene>
<keyword evidence="3" id="KW-1185">Reference proteome</keyword>
<dbReference type="OrthoDB" id="5566524at2"/>
<name>A0A1M7Z1M9_9VIBR</name>
<evidence type="ECO:0000256" key="1">
    <source>
        <dbReference type="SAM" id="SignalP"/>
    </source>
</evidence>
<keyword evidence="1" id="KW-0732">Signal</keyword>
<dbReference type="EMBL" id="FRFG01000081">
    <property type="protein sequence ID" value="SHO58868.1"/>
    <property type="molecule type" value="Genomic_DNA"/>
</dbReference>
<dbReference type="AlphaFoldDB" id="A0A1M7Z1M9"/>
<evidence type="ECO:0000313" key="2">
    <source>
        <dbReference type="EMBL" id="SHO58868.1"/>
    </source>
</evidence>